<dbReference type="CDD" id="cd01849">
    <property type="entry name" value="YlqF_related_GTPase"/>
    <property type="match status" value="1"/>
</dbReference>
<dbReference type="InterPro" id="IPR027417">
    <property type="entry name" value="P-loop_NTPase"/>
</dbReference>
<keyword evidence="6" id="KW-1185">Reference proteome</keyword>
<dbReference type="Proteomes" id="UP000053758">
    <property type="component" value="Unassembled WGS sequence"/>
</dbReference>
<name>A0A081CE22_PSEA2</name>
<dbReference type="InterPro" id="IPR014813">
    <property type="entry name" value="Gnl3_N_dom"/>
</dbReference>
<keyword evidence="5" id="KW-0378">Hydrolase</keyword>
<evidence type="ECO:0000256" key="3">
    <source>
        <dbReference type="ARBA" id="ARBA00023134"/>
    </source>
</evidence>
<dbReference type="HOGENOM" id="CLU_451309_0_0_1"/>
<evidence type="ECO:0000256" key="2">
    <source>
        <dbReference type="ARBA" id="ARBA00022741"/>
    </source>
</evidence>
<evidence type="ECO:0000313" key="5">
    <source>
        <dbReference type="EMBL" id="GAK64918.1"/>
    </source>
</evidence>
<dbReference type="GO" id="GO:0005525">
    <property type="term" value="F:GTP binding"/>
    <property type="evidence" value="ECO:0007669"/>
    <property type="project" value="UniProtKB-KW"/>
</dbReference>
<dbReference type="Gene3D" id="1.10.1580.10">
    <property type="match status" value="1"/>
</dbReference>
<protein>
    <submittedName>
        <fullName evidence="5">p-loop containing nucleoside triphosphate hydrolase protein</fullName>
    </submittedName>
</protein>
<dbReference type="GO" id="GO:0016787">
    <property type="term" value="F:hydrolase activity"/>
    <property type="evidence" value="ECO:0007669"/>
    <property type="project" value="UniProtKB-KW"/>
</dbReference>
<dbReference type="Gene3D" id="3.40.50.300">
    <property type="entry name" value="P-loop containing nucleotide triphosphate hydrolases"/>
    <property type="match status" value="1"/>
</dbReference>
<dbReference type="EMBL" id="DF830074">
    <property type="protein sequence ID" value="GAK64918.1"/>
    <property type="molecule type" value="Genomic_DNA"/>
</dbReference>
<dbReference type="GeneID" id="26304078"/>
<dbReference type="PANTHER" id="PTHR11089">
    <property type="entry name" value="GTP-BINDING PROTEIN-RELATED"/>
    <property type="match status" value="1"/>
</dbReference>
<sequence length="661" mass="73619">MVKVKKRASKRVKIAQREKIKKKVKEHRRKTNRDERRSTQWKSKARKDPGIPNSFPYKEQLLNEIETKRRLQEEEKLARKAEKLAERSGEQNADDQQDGSDAEAAEDSDEMVDEDALDDMPLTAPLYRGTLQELLASDEIKTIVLALDARDPQSFRSPWLEAAVAKQKGKKLALALSRADMVPLETVAAWTAYLSSSTGLPVFPICAPSDALPENTGAEALVEKLALKGVKKGDVAVVGLAHSGRSTVADAILNAIGVPEDEDVEDEDNETSDWPAVLDTPALIPLKSSEAAEDSDAEEEEDDEEEEEEEEDDEHKFMARMELKSMQTLMRNQGHVQRIKEPLPLTWSLMSRVSHPEDLMLIYNVPAYGSFQVERASLADEEVDAEEAEKIQAAARRQKVHADTQEFLIALARATGRMKKRNIPDEIGASRVLLRDWSHQMLGYYTQAPKLGDKVLKASEETKQRVASTMPLVLPRKEWRKKFQARELRLKPISAVLGREALVLQEVEMLPPPPEEDSEEDEEEIDEALLEAGDESFDDEEKDEEEEEDDDEDDEAEAEQPPQKLKSILKKNGGGSKKRSGESAGDDEADDDEEEQQLSRKERRVHNKKARVVVPSKSKPTPKRSSSAKGSSAKAAVGAAKAAAAATGPAPGEKYDFGAFF</sequence>
<dbReference type="GO" id="GO:0005730">
    <property type="term" value="C:nucleolus"/>
    <property type="evidence" value="ECO:0007669"/>
    <property type="project" value="TreeGrafter"/>
</dbReference>
<proteinExistence type="predicted"/>
<organism evidence="5 6">
    <name type="scientific">Pseudozyma antarctica</name>
    <name type="common">Yeast</name>
    <name type="synonym">Candida antarctica</name>
    <dbReference type="NCBI Taxonomy" id="84753"/>
    <lineage>
        <taxon>Eukaryota</taxon>
        <taxon>Fungi</taxon>
        <taxon>Dikarya</taxon>
        <taxon>Basidiomycota</taxon>
        <taxon>Ustilaginomycotina</taxon>
        <taxon>Ustilaginomycetes</taxon>
        <taxon>Ustilaginales</taxon>
        <taxon>Ustilaginaceae</taxon>
        <taxon>Moesziomyces</taxon>
    </lineage>
</organism>
<reference evidence="6" key="1">
    <citation type="journal article" date="2014" name="Genome Announc.">
        <title>Draft Genome Sequence of the Yeast Pseudozyma antarctica Type Strain JCM10317, a Producer of the Glycolipid Biosurfactants, Mannosylerythritol Lipids.</title>
        <authorList>
            <person name="Saika A."/>
            <person name="Koike H."/>
            <person name="Hori T."/>
            <person name="Fukuoka T."/>
            <person name="Sato S."/>
            <person name="Habe H."/>
            <person name="Kitamoto D."/>
            <person name="Morita T."/>
        </authorList>
    </citation>
    <scope>NUCLEOTIDE SEQUENCE [LARGE SCALE GENOMIC DNA]</scope>
    <source>
        <strain evidence="6">JCM 10317</strain>
    </source>
</reference>
<comment type="subcellular location">
    <subcellularLocation>
        <location evidence="1">Nucleus</location>
    </subcellularLocation>
</comment>
<evidence type="ECO:0000313" key="6">
    <source>
        <dbReference type="Proteomes" id="UP000053758"/>
    </source>
</evidence>
<dbReference type="RefSeq" id="XP_014656705.1">
    <property type="nucleotide sequence ID" value="XM_014801219.1"/>
</dbReference>
<dbReference type="PANTHER" id="PTHR11089:SF30">
    <property type="entry name" value="GUANINE NUCLEOTIDE-BINDING PROTEIN-LIKE 3 HOMOLOG"/>
    <property type="match status" value="1"/>
</dbReference>
<dbReference type="Pfam" id="PF08701">
    <property type="entry name" value="GN3L_Grn1"/>
    <property type="match status" value="1"/>
</dbReference>
<gene>
    <name evidence="5" type="ORF">PAN0_007d3134</name>
</gene>
<dbReference type="InterPro" id="IPR050755">
    <property type="entry name" value="TRAFAC_YlqF/YawG_RiboMat"/>
</dbReference>
<dbReference type="OrthoDB" id="10266128at2759"/>
<dbReference type="InterPro" id="IPR023179">
    <property type="entry name" value="GTP-bd_ortho_bundle_sf"/>
</dbReference>
<keyword evidence="3" id="KW-0342">GTP-binding</keyword>
<dbReference type="AlphaFoldDB" id="A0A081CE22"/>
<keyword evidence="4" id="KW-0539">Nucleus</keyword>
<evidence type="ECO:0000256" key="1">
    <source>
        <dbReference type="ARBA" id="ARBA00004123"/>
    </source>
</evidence>
<keyword evidence="2" id="KW-0547">Nucleotide-binding</keyword>
<dbReference type="SUPFAM" id="SSF52540">
    <property type="entry name" value="P-loop containing nucleoside triphosphate hydrolases"/>
    <property type="match status" value="1"/>
</dbReference>
<accession>A0A081CE22</accession>
<evidence type="ECO:0000256" key="4">
    <source>
        <dbReference type="ARBA" id="ARBA00023242"/>
    </source>
</evidence>